<accession>A0ABQ2S1E8</accession>
<sequence>MNTPDPLAVPLLFRALSDGGSGGKRVAVFLQGGDEQARAAASGAPLNVFVQGADPTGLRLRVFTPSREKGSSDSAAIAALSAVQAQVGLLDVVEVTQGDPEAGGEVQSAQLCGGEWVLRQGLATAREVQADLSPVGLAGRAAWVGSTGRPNLIVEVPTLAALEAFTPDDAAISAVNRATVTTGLVLYTLGGPGRVDVSFRAFGPLKGFTEDAASSNMLACLVGVLGGRGQLPEDVNLLRAAQRRPGQPARLTAQFAPLHGGVEVWVGGNAVITATGD</sequence>
<dbReference type="RefSeq" id="WP_189071549.1">
    <property type="nucleotide sequence ID" value="NZ_BMQN01000001.1"/>
</dbReference>
<proteinExistence type="predicted"/>
<dbReference type="PIRSF" id="PIRSF016184">
    <property type="entry name" value="PhzC_PhzF"/>
    <property type="match status" value="1"/>
</dbReference>
<dbReference type="Proteomes" id="UP000644548">
    <property type="component" value="Unassembled WGS sequence"/>
</dbReference>
<reference evidence="2" key="1">
    <citation type="journal article" date="2019" name="Int. J. Syst. Evol. Microbiol.">
        <title>The Global Catalogue of Microorganisms (GCM) 10K type strain sequencing project: providing services to taxonomists for standard genome sequencing and annotation.</title>
        <authorList>
            <consortium name="The Broad Institute Genomics Platform"/>
            <consortium name="The Broad Institute Genome Sequencing Center for Infectious Disease"/>
            <person name="Wu L."/>
            <person name="Ma J."/>
        </authorList>
    </citation>
    <scope>NUCLEOTIDE SEQUENCE [LARGE SCALE GENOMIC DNA]</scope>
    <source>
        <strain evidence="2">JCM 31405</strain>
    </source>
</reference>
<evidence type="ECO:0008006" key="3">
    <source>
        <dbReference type="Google" id="ProtNLM"/>
    </source>
</evidence>
<keyword evidence="2" id="KW-1185">Reference proteome</keyword>
<gene>
    <name evidence="1" type="ORF">GCM10008960_04850</name>
</gene>
<organism evidence="1 2">
    <name type="scientific">Deinococcus sedimenti</name>
    <dbReference type="NCBI Taxonomy" id="1867090"/>
    <lineage>
        <taxon>Bacteria</taxon>
        <taxon>Thermotogati</taxon>
        <taxon>Deinococcota</taxon>
        <taxon>Deinococci</taxon>
        <taxon>Deinococcales</taxon>
        <taxon>Deinococcaceae</taxon>
        <taxon>Deinococcus</taxon>
    </lineage>
</organism>
<dbReference type="SUPFAM" id="SSF54506">
    <property type="entry name" value="Diaminopimelate epimerase-like"/>
    <property type="match status" value="1"/>
</dbReference>
<evidence type="ECO:0000313" key="2">
    <source>
        <dbReference type="Proteomes" id="UP000644548"/>
    </source>
</evidence>
<dbReference type="Gene3D" id="3.10.310.10">
    <property type="entry name" value="Diaminopimelate Epimerase, Chain A, domain 1"/>
    <property type="match status" value="2"/>
</dbReference>
<protein>
    <recommendedName>
        <fullName evidence="3">PhzF family phenazine biosynthesis protein</fullName>
    </recommendedName>
</protein>
<dbReference type="InterPro" id="IPR003719">
    <property type="entry name" value="Phenazine_PhzF-like"/>
</dbReference>
<evidence type="ECO:0000313" key="1">
    <source>
        <dbReference type="EMBL" id="GGR80988.1"/>
    </source>
</evidence>
<name>A0ABQ2S1E8_9DEIO</name>
<comment type="caution">
    <text evidence="1">The sequence shown here is derived from an EMBL/GenBank/DDBJ whole genome shotgun (WGS) entry which is preliminary data.</text>
</comment>
<dbReference type="EMBL" id="BMQN01000001">
    <property type="protein sequence ID" value="GGR80988.1"/>
    <property type="molecule type" value="Genomic_DNA"/>
</dbReference>